<dbReference type="Pfam" id="PF13193">
    <property type="entry name" value="AMP-binding_C"/>
    <property type="match status" value="1"/>
</dbReference>
<dbReference type="PANTHER" id="PTHR44845:SF7">
    <property type="entry name" value="PLIPASTATIN SYNTHASE SUBUNIT D"/>
    <property type="match status" value="1"/>
</dbReference>
<dbReference type="InterPro" id="IPR045851">
    <property type="entry name" value="AMP-bd_C_sf"/>
</dbReference>
<sequence>MNTTYPKTTAWAANEADVLIDFNDTDFPFEEDVTVQELFERHVARDPGRIAVKYKNETLTYGELNARANALARHLRKEGVCREQIVGILCTRSLEMIIGIFGIMKAGGAYLPLSPYDPFARVLLLLDDSQAGILLVQEEWRDKVKDFTGAVVALENFNVPVDDQPLPCINTSRDLLYVIYTSGSTGMPKGVLIEHRSVVNRLKWMQHAYPIQPDDVLLQKTPYNFDVSVWELFWWAIEGAQMCLLAPNGEKNPATIIDTIEQHSVSVMHFVPSMLGVFLEYIQAYDSTNKLASVRLVFASGEKLSTKHVSQFNTLFNVDGNKSLINLYGPTEATVDVTHYDCANGEVEGKIPIGKPISNTQIYIAGHEHNVLSVGEEGELIIAGVGVARGYLNRVELTAQKFVKNPFAEGEQMYRTGDLARWFPDGNIDYINRIDNQVKIRGLRIELGEIEARLLKHEQIDECIVHTRQYSESVVVIVAYYTATTEIAPKELKNFLAGNLPDYMIPSRFIKLDAIPLTPNGKADRKALPDPRSV</sequence>
<protein>
    <submittedName>
        <fullName evidence="5">Amino acid adenylation domain-containing protein</fullName>
    </submittedName>
</protein>
<evidence type="ECO:0000313" key="5">
    <source>
        <dbReference type="EMBL" id="MBL0743057.1"/>
    </source>
</evidence>
<organism evidence="5 6">
    <name type="scientific">Chryseolinea lacunae</name>
    <dbReference type="NCBI Taxonomy" id="2801331"/>
    <lineage>
        <taxon>Bacteria</taxon>
        <taxon>Pseudomonadati</taxon>
        <taxon>Bacteroidota</taxon>
        <taxon>Cytophagia</taxon>
        <taxon>Cytophagales</taxon>
        <taxon>Fulvivirgaceae</taxon>
        <taxon>Chryseolinea</taxon>
    </lineage>
</organism>
<dbReference type="InterPro" id="IPR025110">
    <property type="entry name" value="AMP-bd_C"/>
</dbReference>
<feature type="domain" description="AMP-dependent synthetase/ligase" evidence="3">
    <location>
        <begin position="39"/>
        <end position="392"/>
    </location>
</feature>
<dbReference type="Pfam" id="PF00501">
    <property type="entry name" value="AMP-binding"/>
    <property type="match status" value="1"/>
</dbReference>
<keyword evidence="6" id="KW-1185">Reference proteome</keyword>
<dbReference type="RefSeq" id="WP_202011945.1">
    <property type="nucleotide sequence ID" value="NZ_JAERRB010000005.1"/>
</dbReference>
<dbReference type="InterPro" id="IPR000873">
    <property type="entry name" value="AMP-dep_synth/lig_dom"/>
</dbReference>
<dbReference type="CDD" id="cd05930">
    <property type="entry name" value="A_NRPS"/>
    <property type="match status" value="1"/>
</dbReference>
<proteinExistence type="predicted"/>
<dbReference type="NCBIfam" id="TIGR01733">
    <property type="entry name" value="AA-adenyl-dom"/>
    <property type="match status" value="1"/>
</dbReference>
<feature type="domain" description="AMP-binding enzyme C-terminal" evidence="4">
    <location>
        <begin position="449"/>
        <end position="522"/>
    </location>
</feature>
<dbReference type="EMBL" id="JAERRB010000005">
    <property type="protein sequence ID" value="MBL0743057.1"/>
    <property type="molecule type" value="Genomic_DNA"/>
</dbReference>
<keyword evidence="2" id="KW-0597">Phosphoprotein</keyword>
<dbReference type="SUPFAM" id="SSF56801">
    <property type="entry name" value="Acetyl-CoA synthetase-like"/>
    <property type="match status" value="1"/>
</dbReference>
<reference evidence="5 6" key="1">
    <citation type="submission" date="2021-01" db="EMBL/GenBank/DDBJ databases">
        <title>Chryseolinea sp. Jin1 Genome sequencing and assembly.</title>
        <authorList>
            <person name="Kim I."/>
        </authorList>
    </citation>
    <scope>NUCLEOTIDE SEQUENCE [LARGE SCALE GENOMIC DNA]</scope>
    <source>
        <strain evidence="5 6">Jin1</strain>
    </source>
</reference>
<evidence type="ECO:0000256" key="2">
    <source>
        <dbReference type="ARBA" id="ARBA00022553"/>
    </source>
</evidence>
<dbReference type="Gene3D" id="3.40.50.980">
    <property type="match status" value="2"/>
</dbReference>
<name>A0ABS1KV02_9BACT</name>
<evidence type="ECO:0000259" key="3">
    <source>
        <dbReference type="Pfam" id="PF00501"/>
    </source>
</evidence>
<keyword evidence="1" id="KW-0596">Phosphopantetheine</keyword>
<dbReference type="PROSITE" id="PS00455">
    <property type="entry name" value="AMP_BINDING"/>
    <property type="match status" value="1"/>
</dbReference>
<evidence type="ECO:0000256" key="1">
    <source>
        <dbReference type="ARBA" id="ARBA00022450"/>
    </source>
</evidence>
<evidence type="ECO:0000313" key="6">
    <source>
        <dbReference type="Proteomes" id="UP000613030"/>
    </source>
</evidence>
<dbReference type="Gene3D" id="2.30.38.10">
    <property type="entry name" value="Luciferase, Domain 3"/>
    <property type="match status" value="1"/>
</dbReference>
<gene>
    <name evidence="5" type="ORF">JI741_17640</name>
</gene>
<dbReference type="PANTHER" id="PTHR44845">
    <property type="entry name" value="CARRIER DOMAIN-CONTAINING PROTEIN"/>
    <property type="match status" value="1"/>
</dbReference>
<dbReference type="Proteomes" id="UP000613030">
    <property type="component" value="Unassembled WGS sequence"/>
</dbReference>
<comment type="caution">
    <text evidence="5">The sequence shown here is derived from an EMBL/GenBank/DDBJ whole genome shotgun (WGS) entry which is preliminary data.</text>
</comment>
<dbReference type="InterPro" id="IPR010071">
    <property type="entry name" value="AA_adenyl_dom"/>
</dbReference>
<dbReference type="Gene3D" id="3.30.300.30">
    <property type="match status" value="1"/>
</dbReference>
<dbReference type="InterPro" id="IPR020845">
    <property type="entry name" value="AMP-binding_CS"/>
</dbReference>
<accession>A0ABS1KV02</accession>
<evidence type="ECO:0000259" key="4">
    <source>
        <dbReference type="Pfam" id="PF13193"/>
    </source>
</evidence>